<evidence type="ECO:0000256" key="1">
    <source>
        <dbReference type="ARBA" id="ARBA00004651"/>
    </source>
</evidence>
<feature type="transmembrane region" description="Helical" evidence="6">
    <location>
        <begin position="17"/>
        <end position="47"/>
    </location>
</feature>
<keyword evidence="8" id="KW-1185">Reference proteome</keyword>
<evidence type="ECO:0000256" key="3">
    <source>
        <dbReference type="ARBA" id="ARBA00022692"/>
    </source>
</evidence>
<evidence type="ECO:0000313" key="7">
    <source>
        <dbReference type="EMBL" id="UGS28510.1"/>
    </source>
</evidence>
<proteinExistence type="predicted"/>
<dbReference type="PANTHER" id="PTHR30213">
    <property type="entry name" value="INNER MEMBRANE PROTEIN YHJD"/>
    <property type="match status" value="1"/>
</dbReference>
<feature type="transmembrane region" description="Helical" evidence="6">
    <location>
        <begin position="138"/>
        <end position="162"/>
    </location>
</feature>
<feature type="transmembrane region" description="Helical" evidence="6">
    <location>
        <begin position="90"/>
        <end position="112"/>
    </location>
</feature>
<dbReference type="Proteomes" id="UP001199642">
    <property type="component" value="Chromosome"/>
</dbReference>
<keyword evidence="2" id="KW-1003">Cell membrane</keyword>
<evidence type="ECO:0000256" key="2">
    <source>
        <dbReference type="ARBA" id="ARBA00022475"/>
    </source>
</evidence>
<evidence type="ECO:0000313" key="8">
    <source>
        <dbReference type="Proteomes" id="UP001199642"/>
    </source>
</evidence>
<comment type="subcellular location">
    <subcellularLocation>
        <location evidence="1">Cell membrane</location>
        <topology evidence="1">Multi-pass membrane protein</topology>
    </subcellularLocation>
</comment>
<dbReference type="EMBL" id="CP082781">
    <property type="protein sequence ID" value="UGS28510.1"/>
    <property type="molecule type" value="Genomic_DNA"/>
</dbReference>
<dbReference type="PANTHER" id="PTHR30213:SF1">
    <property type="entry name" value="INNER MEMBRANE PROTEIN YHJD"/>
    <property type="match status" value="1"/>
</dbReference>
<keyword evidence="5 6" id="KW-0472">Membrane</keyword>
<evidence type="ECO:0000256" key="5">
    <source>
        <dbReference type="ARBA" id="ARBA00023136"/>
    </source>
</evidence>
<feature type="transmembrane region" description="Helical" evidence="6">
    <location>
        <begin position="182"/>
        <end position="202"/>
    </location>
</feature>
<sequence>MAAFPVRVWRHFLRNNGFLLSAGVSYQGLFALFALVYIAFAAAGIWLGGSTEAVDALIGIANGYIPGLISERGLASPADVRQIAQASGGVLGITGAIAVAAVLWTAITAVTFTRRAVRDIFGLGQDPRNAALLKLRDLLAAAAFGFSLLVGAALSLLGVWALTGLFDVLGWSTASWAFGLGVRVGSILVIFLVDALALALLVRFLTGIALPWRTILPGAALGGAAVTVLQLGAGLLLSRTPTNPLLATFAVVIAMLLWCRWVAVVVLVACSWIAVAAADRDQPLEREDETAARRAEQEALVLAAAVRRRRAAEALDAAPWHRRAGARRVLRRAEEEWERAVADAEVSDEAHRRAASRLGDAIG</sequence>
<gene>
    <name evidence="7" type="ORF">K8F61_08280</name>
</gene>
<reference evidence="7 8" key="1">
    <citation type="submission" date="2023-01" db="EMBL/GenBank/DDBJ databases">
        <title>Characterization of estradiol degrading bacteria Microbacterium sp. MZT7 and reveal degrading genes through genome analysis.</title>
        <authorList>
            <person name="Hao P."/>
            <person name="Gao Y."/>
        </authorList>
    </citation>
    <scope>NUCLEOTIDE SEQUENCE [LARGE SCALE GENOMIC DNA]</scope>
    <source>
        <strain evidence="7 8">MZT7</strain>
    </source>
</reference>
<keyword evidence="3 6" id="KW-0812">Transmembrane</keyword>
<evidence type="ECO:0000256" key="4">
    <source>
        <dbReference type="ARBA" id="ARBA00022989"/>
    </source>
</evidence>
<feature type="transmembrane region" description="Helical" evidence="6">
    <location>
        <begin position="249"/>
        <end position="277"/>
    </location>
</feature>
<feature type="transmembrane region" description="Helical" evidence="6">
    <location>
        <begin position="214"/>
        <end position="237"/>
    </location>
</feature>
<name>A0ABY3RYN4_9MICO</name>
<organism evidence="7 8">
    <name type="scientific">Microbacterium resistens</name>
    <dbReference type="NCBI Taxonomy" id="156977"/>
    <lineage>
        <taxon>Bacteria</taxon>
        <taxon>Bacillati</taxon>
        <taxon>Actinomycetota</taxon>
        <taxon>Actinomycetes</taxon>
        <taxon>Micrococcales</taxon>
        <taxon>Microbacteriaceae</taxon>
        <taxon>Microbacterium</taxon>
    </lineage>
</organism>
<accession>A0ABY3RYN4</accession>
<dbReference type="Pfam" id="PF03631">
    <property type="entry name" value="Virul_fac_BrkB"/>
    <property type="match status" value="1"/>
</dbReference>
<protein>
    <submittedName>
        <fullName evidence="7">YihY/virulence factor BrkB family protein</fullName>
    </submittedName>
</protein>
<keyword evidence="4 6" id="KW-1133">Transmembrane helix</keyword>
<evidence type="ECO:0000256" key="6">
    <source>
        <dbReference type="SAM" id="Phobius"/>
    </source>
</evidence>
<dbReference type="InterPro" id="IPR017039">
    <property type="entry name" value="Virul_fac_BrkB"/>
</dbReference>